<dbReference type="PANTHER" id="PTHR33603">
    <property type="entry name" value="METHYLTRANSFERASE"/>
    <property type="match status" value="1"/>
</dbReference>
<feature type="binding site" evidence="5">
    <location>
        <position position="65"/>
    </location>
    <ligand>
        <name>S-adenosyl-L-methionine</name>
        <dbReference type="ChEBI" id="CHEBI:59789"/>
    </ligand>
</feature>
<accession>A0AAQ3QS02</accession>
<dbReference type="Proteomes" id="UP001304300">
    <property type="component" value="Chromosome"/>
</dbReference>
<gene>
    <name evidence="5" type="primary">rlmH</name>
    <name evidence="6" type="ORF">RZN69_02075</name>
</gene>
<sequence length="144" mass="16046">MQITLLAVGKLKNPHWKSLASDYTARINRQDRIDTIEIKDTTPAKEGERFQESLAKTNKAKVFVLSEEGKTLSSRKLAERFDQNLGAPLCFIIGGPYGLSPEIKSAGELISLSPMTFTHEMARVILLEQIYRALSINSGSGYHH</sequence>
<dbReference type="RefSeq" id="WP_317834342.1">
    <property type="nucleotide sequence ID" value="NZ_CP136920.1"/>
</dbReference>
<reference evidence="6 7" key="1">
    <citation type="submission" date="2023-10" db="EMBL/GenBank/DDBJ databases">
        <title>Rubellicoccus peritrichatus gen. nov., sp. nov., isolated from an algae of coral reef tank.</title>
        <authorList>
            <person name="Luo J."/>
        </authorList>
    </citation>
    <scope>NUCLEOTIDE SEQUENCE [LARGE SCALE GENOMIC DNA]</scope>
    <source>
        <strain evidence="6 7">CR14</strain>
    </source>
</reference>
<dbReference type="Gene3D" id="3.40.1280.10">
    <property type="match status" value="1"/>
</dbReference>
<dbReference type="PIRSF" id="PIRSF004505">
    <property type="entry name" value="MT_bac"/>
    <property type="match status" value="1"/>
</dbReference>
<dbReference type="GO" id="GO:0070038">
    <property type="term" value="F:rRNA (pseudouridine-N3-)-methyltransferase activity"/>
    <property type="evidence" value="ECO:0007669"/>
    <property type="project" value="UniProtKB-UniRule"/>
</dbReference>
<keyword evidence="5" id="KW-0963">Cytoplasm</keyword>
<dbReference type="EMBL" id="CP136920">
    <property type="protein sequence ID" value="WOO41858.1"/>
    <property type="molecule type" value="Genomic_DNA"/>
</dbReference>
<comment type="subcellular location">
    <subcellularLocation>
        <location evidence="5">Cytoplasm</location>
    </subcellularLocation>
</comment>
<dbReference type="InterPro" id="IPR029028">
    <property type="entry name" value="Alpha/beta_knot_MTases"/>
</dbReference>
<feature type="binding site" evidence="5">
    <location>
        <position position="94"/>
    </location>
    <ligand>
        <name>S-adenosyl-L-methionine</name>
        <dbReference type="ChEBI" id="CHEBI:59789"/>
    </ligand>
</feature>
<keyword evidence="3 5" id="KW-0949">S-adenosyl-L-methionine</keyword>
<evidence type="ECO:0000256" key="1">
    <source>
        <dbReference type="ARBA" id="ARBA00022603"/>
    </source>
</evidence>
<keyword evidence="2 5" id="KW-0808">Transferase</keyword>
<dbReference type="CDD" id="cd18081">
    <property type="entry name" value="RlmH-like"/>
    <property type="match status" value="1"/>
</dbReference>
<evidence type="ECO:0000256" key="3">
    <source>
        <dbReference type="ARBA" id="ARBA00022691"/>
    </source>
</evidence>
<evidence type="ECO:0000256" key="4">
    <source>
        <dbReference type="ARBA" id="ARBA00038303"/>
    </source>
</evidence>
<feature type="binding site" evidence="5">
    <location>
        <begin position="112"/>
        <end position="117"/>
    </location>
    <ligand>
        <name>S-adenosyl-L-methionine</name>
        <dbReference type="ChEBI" id="CHEBI:59789"/>
    </ligand>
</feature>
<dbReference type="KEGG" id="puo:RZN69_02075"/>
<dbReference type="PANTHER" id="PTHR33603:SF1">
    <property type="entry name" value="RIBOSOMAL RNA LARGE SUBUNIT METHYLTRANSFERASE H"/>
    <property type="match status" value="1"/>
</dbReference>
<comment type="function">
    <text evidence="5">Specifically methylates the pseudouridine at position 1915 (m3Psi1915) in 23S rRNA.</text>
</comment>
<dbReference type="SUPFAM" id="SSF75217">
    <property type="entry name" value="alpha/beta knot"/>
    <property type="match status" value="1"/>
</dbReference>
<evidence type="ECO:0000256" key="5">
    <source>
        <dbReference type="HAMAP-Rule" id="MF_00658"/>
    </source>
</evidence>
<dbReference type="Pfam" id="PF02590">
    <property type="entry name" value="SPOUT_MTase"/>
    <property type="match status" value="1"/>
</dbReference>
<evidence type="ECO:0000313" key="7">
    <source>
        <dbReference type="Proteomes" id="UP001304300"/>
    </source>
</evidence>
<dbReference type="HAMAP" id="MF_00658">
    <property type="entry name" value="23SrRNA_methyltr_H"/>
    <property type="match status" value="1"/>
</dbReference>
<dbReference type="EC" id="2.1.1.177" evidence="5"/>
<comment type="catalytic activity">
    <reaction evidence="5">
        <text>pseudouridine(1915) in 23S rRNA + S-adenosyl-L-methionine = N(3)-methylpseudouridine(1915) in 23S rRNA + S-adenosyl-L-homocysteine + H(+)</text>
        <dbReference type="Rhea" id="RHEA:42752"/>
        <dbReference type="Rhea" id="RHEA-COMP:10221"/>
        <dbReference type="Rhea" id="RHEA-COMP:10222"/>
        <dbReference type="ChEBI" id="CHEBI:15378"/>
        <dbReference type="ChEBI" id="CHEBI:57856"/>
        <dbReference type="ChEBI" id="CHEBI:59789"/>
        <dbReference type="ChEBI" id="CHEBI:65314"/>
        <dbReference type="ChEBI" id="CHEBI:74486"/>
        <dbReference type="EC" id="2.1.1.177"/>
    </reaction>
</comment>
<keyword evidence="1 5" id="KW-0489">Methyltransferase</keyword>
<comment type="subunit">
    <text evidence="5">Homodimer.</text>
</comment>
<evidence type="ECO:0000313" key="6">
    <source>
        <dbReference type="EMBL" id="WOO41858.1"/>
    </source>
</evidence>
<dbReference type="InterPro" id="IPR029026">
    <property type="entry name" value="tRNA_m1G_MTases_N"/>
</dbReference>
<dbReference type="GO" id="GO:0005737">
    <property type="term" value="C:cytoplasm"/>
    <property type="evidence" value="ECO:0007669"/>
    <property type="project" value="UniProtKB-SubCell"/>
</dbReference>
<dbReference type="AlphaFoldDB" id="A0AAQ3QS02"/>
<dbReference type="InterPro" id="IPR003742">
    <property type="entry name" value="RlmH-like"/>
</dbReference>
<keyword evidence="7" id="KW-1185">Reference proteome</keyword>
<comment type="similarity">
    <text evidence="4 5">Belongs to the RNA methyltransferase RlmH family.</text>
</comment>
<protein>
    <recommendedName>
        <fullName evidence="5">Ribosomal RNA large subunit methyltransferase H</fullName>
        <ecNumber evidence="5">2.1.1.177</ecNumber>
    </recommendedName>
    <alternativeName>
        <fullName evidence="5">23S rRNA (pseudouridine1915-N3)-methyltransferase</fullName>
    </alternativeName>
    <alternativeName>
        <fullName evidence="5">23S rRNA m3Psi1915 methyltransferase</fullName>
    </alternativeName>
    <alternativeName>
        <fullName evidence="5">rRNA (pseudouridine-N3-)-methyltransferase RlmH</fullName>
    </alternativeName>
</protein>
<proteinExistence type="inferred from homology"/>
<keyword evidence="5" id="KW-0698">rRNA processing</keyword>
<evidence type="ECO:0000256" key="2">
    <source>
        <dbReference type="ARBA" id="ARBA00022679"/>
    </source>
</evidence>
<name>A0AAQ3QS02_9BACT</name>
<organism evidence="6 7">
    <name type="scientific">Rubellicoccus peritrichatus</name>
    <dbReference type="NCBI Taxonomy" id="3080537"/>
    <lineage>
        <taxon>Bacteria</taxon>
        <taxon>Pseudomonadati</taxon>
        <taxon>Verrucomicrobiota</taxon>
        <taxon>Opitutia</taxon>
        <taxon>Puniceicoccales</taxon>
        <taxon>Cerasicoccaceae</taxon>
        <taxon>Rubellicoccus</taxon>
    </lineage>
</organism>